<evidence type="ECO:0000256" key="5">
    <source>
        <dbReference type="PIRSR" id="PIRSR602401-1"/>
    </source>
</evidence>
<comment type="similarity">
    <text evidence="1">Belongs to the cytochrome P450 family.</text>
</comment>
<dbReference type="Proteomes" id="UP000800200">
    <property type="component" value="Unassembled WGS sequence"/>
</dbReference>
<dbReference type="EMBL" id="ML994632">
    <property type="protein sequence ID" value="KAF2185800.1"/>
    <property type="molecule type" value="Genomic_DNA"/>
</dbReference>
<dbReference type="CDD" id="cd11040">
    <property type="entry name" value="CYP7_CYP8-like"/>
    <property type="match status" value="1"/>
</dbReference>
<keyword evidence="4 5" id="KW-0408">Iron</keyword>
<evidence type="ECO:0000256" key="2">
    <source>
        <dbReference type="ARBA" id="ARBA00022617"/>
    </source>
</evidence>
<evidence type="ECO:0000313" key="6">
    <source>
        <dbReference type="EMBL" id="KAF2185800.1"/>
    </source>
</evidence>
<dbReference type="GO" id="GO:0005506">
    <property type="term" value="F:iron ion binding"/>
    <property type="evidence" value="ECO:0007669"/>
    <property type="project" value="InterPro"/>
</dbReference>
<dbReference type="InterPro" id="IPR001128">
    <property type="entry name" value="Cyt_P450"/>
</dbReference>
<dbReference type="InterPro" id="IPR002401">
    <property type="entry name" value="Cyt_P450_E_grp-I"/>
</dbReference>
<reference evidence="6" key="1">
    <citation type="journal article" date="2020" name="Stud. Mycol.">
        <title>101 Dothideomycetes genomes: a test case for predicting lifestyles and emergence of pathogens.</title>
        <authorList>
            <person name="Haridas S."/>
            <person name="Albert R."/>
            <person name="Binder M."/>
            <person name="Bloem J."/>
            <person name="Labutti K."/>
            <person name="Salamov A."/>
            <person name="Andreopoulos B."/>
            <person name="Baker S."/>
            <person name="Barry K."/>
            <person name="Bills G."/>
            <person name="Bluhm B."/>
            <person name="Cannon C."/>
            <person name="Castanera R."/>
            <person name="Culley D."/>
            <person name="Daum C."/>
            <person name="Ezra D."/>
            <person name="Gonzalez J."/>
            <person name="Henrissat B."/>
            <person name="Kuo A."/>
            <person name="Liang C."/>
            <person name="Lipzen A."/>
            <person name="Lutzoni F."/>
            <person name="Magnuson J."/>
            <person name="Mondo S."/>
            <person name="Nolan M."/>
            <person name="Ohm R."/>
            <person name="Pangilinan J."/>
            <person name="Park H.-J."/>
            <person name="Ramirez L."/>
            <person name="Alfaro M."/>
            <person name="Sun H."/>
            <person name="Tritt A."/>
            <person name="Yoshinaga Y."/>
            <person name="Zwiers L.-H."/>
            <person name="Turgeon B."/>
            <person name="Goodwin S."/>
            <person name="Spatafora J."/>
            <person name="Crous P."/>
            <person name="Grigoriev I."/>
        </authorList>
    </citation>
    <scope>NUCLEOTIDE SEQUENCE</scope>
    <source>
        <strain evidence="6">CBS 207.26</strain>
    </source>
</reference>
<evidence type="ECO:0000256" key="4">
    <source>
        <dbReference type="ARBA" id="ARBA00023004"/>
    </source>
</evidence>
<keyword evidence="7" id="KW-1185">Reference proteome</keyword>
<feature type="binding site" description="axial binding residue" evidence="5">
    <location>
        <position position="495"/>
    </location>
    <ligand>
        <name>heme</name>
        <dbReference type="ChEBI" id="CHEBI:30413"/>
    </ligand>
    <ligandPart>
        <name>Fe</name>
        <dbReference type="ChEBI" id="CHEBI:18248"/>
    </ligandPart>
</feature>
<evidence type="ECO:0000256" key="1">
    <source>
        <dbReference type="ARBA" id="ARBA00010617"/>
    </source>
</evidence>
<gene>
    <name evidence="6" type="ORF">K469DRAFT_575300</name>
</gene>
<proteinExistence type="inferred from homology"/>
<dbReference type="AlphaFoldDB" id="A0A6A6E6J3"/>
<evidence type="ECO:0000256" key="3">
    <source>
        <dbReference type="ARBA" id="ARBA00022723"/>
    </source>
</evidence>
<protein>
    <submittedName>
        <fullName evidence="6">Cytochrome P450</fullName>
    </submittedName>
</protein>
<accession>A0A6A6E6J3</accession>
<dbReference type="Gene3D" id="1.10.630.10">
    <property type="entry name" value="Cytochrome P450"/>
    <property type="match status" value="1"/>
</dbReference>
<dbReference type="OrthoDB" id="3366823at2759"/>
<comment type="cofactor">
    <cofactor evidence="5">
        <name>heme</name>
        <dbReference type="ChEBI" id="CHEBI:30413"/>
    </cofactor>
</comment>
<dbReference type="PANTHER" id="PTHR24304">
    <property type="entry name" value="CYTOCHROME P450 FAMILY 7"/>
    <property type="match status" value="1"/>
</dbReference>
<dbReference type="PANTHER" id="PTHR24304:SF2">
    <property type="entry name" value="24-HYDROXYCHOLESTEROL 7-ALPHA-HYDROXYLASE"/>
    <property type="match status" value="1"/>
</dbReference>
<dbReference type="SUPFAM" id="SSF48264">
    <property type="entry name" value="Cytochrome P450"/>
    <property type="match status" value="1"/>
</dbReference>
<dbReference type="Pfam" id="PF00067">
    <property type="entry name" value="p450"/>
    <property type="match status" value="2"/>
</dbReference>
<dbReference type="InterPro" id="IPR050529">
    <property type="entry name" value="CYP450_sterol_14alpha_dmase"/>
</dbReference>
<dbReference type="GO" id="GO:0016705">
    <property type="term" value="F:oxidoreductase activity, acting on paired donors, with incorporation or reduction of molecular oxygen"/>
    <property type="evidence" value="ECO:0007669"/>
    <property type="project" value="InterPro"/>
</dbReference>
<name>A0A6A6E6J3_9PEZI</name>
<dbReference type="InterPro" id="IPR036396">
    <property type="entry name" value="Cyt_P450_sf"/>
</dbReference>
<dbReference type="GO" id="GO:0020037">
    <property type="term" value="F:heme binding"/>
    <property type="evidence" value="ECO:0007669"/>
    <property type="project" value="InterPro"/>
</dbReference>
<dbReference type="GO" id="GO:0008395">
    <property type="term" value="F:steroid hydroxylase activity"/>
    <property type="evidence" value="ECO:0007669"/>
    <property type="project" value="TreeGrafter"/>
</dbReference>
<sequence length="554" mass="63058">MLYLVLATLSSLCFLHYIITWCKAKRLQHTVEAGKVPPWASEGLPLVGNSVAFLRDPFAFVLSLSSKHPVRLRLPGANPILVQGLDNVRTLFRLSAWSNPAHAQQFIASRLFGMPPVASASFVRDNSGIAAKPKPGTNVESRNRICHRDHEIIRSMFQGPELSDLIDRFSGLLYEKMHHLPIGSQWVEMPDLFEFLVTQITPLSIELLCGPSLTKVIDPDFVRDFWRFDSWVPTIAKKAPRWIFPQGYRIRDKLIASIKRWRMSSCMVRDDEKNMTGCKGMKDKLNLLDVDGWDMDAIAASDLGLIWAANSNTISCLYWMTYEIFRRPSLLAHIQRECSESISKRSEQLTPKFELTTLLSQPYLQSSFAETLRYRCHIFITRYPDSDDMYVNGWRLPAGSLLMACSTVQHMEESLWNTKTYGKQPLNIFWPERFLTLVNDHNYGYRHRKESAISLSYDVESSRSDQSSAPKQQPKFTSKGLEGVWVPFGGGSQMCPGQRLAKVQVFLTTALITTLFEVEPSDPRKEIPVNWAHFGTGVAKPAAPLPFRIRRRPA</sequence>
<keyword evidence="2 5" id="KW-0349">Heme</keyword>
<dbReference type="PRINTS" id="PR00463">
    <property type="entry name" value="EP450I"/>
</dbReference>
<keyword evidence="3 5" id="KW-0479">Metal-binding</keyword>
<organism evidence="6 7">
    <name type="scientific">Zopfia rhizophila CBS 207.26</name>
    <dbReference type="NCBI Taxonomy" id="1314779"/>
    <lineage>
        <taxon>Eukaryota</taxon>
        <taxon>Fungi</taxon>
        <taxon>Dikarya</taxon>
        <taxon>Ascomycota</taxon>
        <taxon>Pezizomycotina</taxon>
        <taxon>Dothideomycetes</taxon>
        <taxon>Dothideomycetes incertae sedis</taxon>
        <taxon>Zopfiaceae</taxon>
        <taxon>Zopfia</taxon>
    </lineage>
</organism>
<evidence type="ECO:0000313" key="7">
    <source>
        <dbReference type="Proteomes" id="UP000800200"/>
    </source>
</evidence>